<proteinExistence type="predicted"/>
<feature type="domain" description="Copper amine oxidase-like N-terminal" evidence="2">
    <location>
        <begin position="38"/>
        <end position="140"/>
    </location>
</feature>
<dbReference type="InterPro" id="IPR012854">
    <property type="entry name" value="Cu_amine_oxidase-like_N"/>
</dbReference>
<keyword evidence="1" id="KW-0732">Signal</keyword>
<evidence type="ECO:0000256" key="1">
    <source>
        <dbReference type="SAM" id="SignalP"/>
    </source>
</evidence>
<reference evidence="4" key="1">
    <citation type="journal article" date="2019" name="Int. J. Syst. Evol. Microbiol.">
        <title>The Global Catalogue of Microorganisms (GCM) 10K type strain sequencing project: providing services to taxonomists for standard genome sequencing and annotation.</title>
        <authorList>
            <consortium name="The Broad Institute Genomics Platform"/>
            <consortium name="The Broad Institute Genome Sequencing Center for Infectious Disease"/>
            <person name="Wu L."/>
            <person name="Ma J."/>
        </authorList>
    </citation>
    <scope>NUCLEOTIDE SEQUENCE [LARGE SCALE GENOMIC DNA]</scope>
    <source>
        <strain evidence="4">CGMCC 1.12769</strain>
    </source>
</reference>
<dbReference type="Gene3D" id="3.30.457.10">
    <property type="entry name" value="Copper amine oxidase-like, N-terminal domain"/>
    <property type="match status" value="1"/>
</dbReference>
<comment type="caution">
    <text evidence="3">The sequence shown here is derived from an EMBL/GenBank/DDBJ whole genome shotgun (WGS) entry which is preliminary data.</text>
</comment>
<gene>
    <name evidence="3" type="ORF">GCM10008013_33500</name>
</gene>
<feature type="signal peptide" evidence="1">
    <location>
        <begin position="1"/>
        <end position="28"/>
    </location>
</feature>
<accession>A0ABQ1YN95</accession>
<dbReference type="SUPFAM" id="SSF55383">
    <property type="entry name" value="Copper amine oxidase, domain N"/>
    <property type="match status" value="1"/>
</dbReference>
<feature type="chain" id="PRO_5047203026" description="Copper amine oxidase-like N-terminal domain-containing protein" evidence="1">
    <location>
        <begin position="29"/>
        <end position="309"/>
    </location>
</feature>
<dbReference type="InterPro" id="IPR036582">
    <property type="entry name" value="Mao_N_sf"/>
</dbReference>
<name>A0ABQ1YN95_9BACL</name>
<sequence length="309" mass="33087">MKKIVYLMIIGCLVISAGLFSFAPSTSAAAPVTYTLYIDGKILSSKYPTVVEGNTTLIPMKAVLTELNYNTAVDNKTKAITAKNSTGSFISVKAGSKKAKINGSETLLPASVKAMNGTTYIPISAVKLLTGKSIGVDKASGIAWIGDKPTDPAVLPTWGVTPNQVKAVSGQKLLIDEGGQGDIYILTFHDQPEDPEELYIFYKNKLAKIGFLPVISGYNEAELLSIYDAMVVSLINSYGEPEVDTITVDEDSLERVTLDNGGYLISKWNVGNTIITLLLKATDTDYTLNLTYVNASVQAQLDAAVNAIK</sequence>
<dbReference type="Proteomes" id="UP000659344">
    <property type="component" value="Unassembled WGS sequence"/>
</dbReference>
<protein>
    <recommendedName>
        <fullName evidence="2">Copper amine oxidase-like N-terminal domain-containing protein</fullName>
    </recommendedName>
</protein>
<keyword evidence="4" id="KW-1185">Reference proteome</keyword>
<organism evidence="3 4">
    <name type="scientific">Paenibacillus segetis</name>
    <dbReference type="NCBI Taxonomy" id="1325360"/>
    <lineage>
        <taxon>Bacteria</taxon>
        <taxon>Bacillati</taxon>
        <taxon>Bacillota</taxon>
        <taxon>Bacilli</taxon>
        <taxon>Bacillales</taxon>
        <taxon>Paenibacillaceae</taxon>
        <taxon>Paenibacillus</taxon>
    </lineage>
</organism>
<evidence type="ECO:0000259" key="2">
    <source>
        <dbReference type="Pfam" id="PF07833"/>
    </source>
</evidence>
<dbReference type="RefSeq" id="WP_188541009.1">
    <property type="nucleotide sequence ID" value="NZ_BMFT01000002.1"/>
</dbReference>
<evidence type="ECO:0000313" key="3">
    <source>
        <dbReference type="EMBL" id="GGH30411.1"/>
    </source>
</evidence>
<dbReference type="EMBL" id="BMFT01000002">
    <property type="protein sequence ID" value="GGH30411.1"/>
    <property type="molecule type" value="Genomic_DNA"/>
</dbReference>
<dbReference type="Pfam" id="PF07833">
    <property type="entry name" value="Cu_amine_oxidN1"/>
    <property type="match status" value="1"/>
</dbReference>
<evidence type="ECO:0000313" key="4">
    <source>
        <dbReference type="Proteomes" id="UP000659344"/>
    </source>
</evidence>